<feature type="transmembrane region" description="Helical" evidence="1">
    <location>
        <begin position="167"/>
        <end position="193"/>
    </location>
</feature>
<feature type="transmembrane region" description="Helical" evidence="1">
    <location>
        <begin position="253"/>
        <end position="283"/>
    </location>
</feature>
<organism evidence="4 5">
    <name type="scientific">Victivallis vadensis</name>
    <dbReference type="NCBI Taxonomy" id="172901"/>
    <lineage>
        <taxon>Bacteria</taxon>
        <taxon>Pseudomonadati</taxon>
        <taxon>Lentisphaerota</taxon>
        <taxon>Lentisphaeria</taxon>
        <taxon>Victivallales</taxon>
        <taxon>Victivallaceae</taxon>
        <taxon>Victivallis</taxon>
    </lineage>
</organism>
<dbReference type="EMBL" id="JABAEW010000012">
    <property type="protein sequence ID" value="NMD86602.1"/>
    <property type="molecule type" value="Genomic_DNA"/>
</dbReference>
<feature type="transmembrane region" description="Helical" evidence="1">
    <location>
        <begin position="318"/>
        <end position="335"/>
    </location>
</feature>
<evidence type="ECO:0000313" key="3">
    <source>
        <dbReference type="EMBL" id="NMD86602.1"/>
    </source>
</evidence>
<feature type="transmembrane region" description="Helical" evidence="1">
    <location>
        <begin position="393"/>
        <end position="411"/>
    </location>
</feature>
<evidence type="ECO:0000313" key="4">
    <source>
        <dbReference type="EMBL" id="PVY41603.1"/>
    </source>
</evidence>
<sequence length="549" mass="62157">MGIYSEKSIPRWAGVIILIAAFIAIYQPWLLGDRELFRLEGLYAVSATEFDPSMPMVTAHGVAIQNVFPFFPAMASVFQKVLGMPMEFSLRFLSVLMMAATAVIVYFAAASERSYRAGLVAAAMYIGTFLALEKGIEGYPTTTNAFFLLSAQLLFFQFGIRQTNWNAAWIVGSALLAMGFFTGGFLIILYFVFPMFFFRRPLSVKSKFRKPGFPVGVALLAAAVLVWGAPFWLMSHRVPFQYLGWADSTLWDYISEVLLFPVMLPVRLLPWALIAWMPFCVALQALDTTPIFSRYLRTLTFATLALLWLLPQGEPREIFYLLGPLSILVGINYELGIRRYGIKVRKLLVFCEYFTVGLALAVGGICFAPERWLSWFISLNNTLDFRLAPEFRLTALVAVAVLLSLTVFLHYSRKTQPVWLILLTTTAAAGIFYGIVMHPYRAQEEVKREFGTTIRRALDGQPGGTLYKSNILDLYGELFYSGAKVVKLQSLEELPEDQETVYLISTEFPQYPDRSWSNLLPPDYSYRNHRLSLWKGVKRERKAQPAPLI</sequence>
<feature type="transmembrane region" description="Helical" evidence="1">
    <location>
        <begin position="347"/>
        <end position="373"/>
    </location>
</feature>
<reference evidence="3 6" key="2">
    <citation type="submission" date="2020-04" db="EMBL/GenBank/DDBJ databases">
        <authorList>
            <person name="Hitch T.C.A."/>
            <person name="Wylensek D."/>
            <person name="Clavel T."/>
        </authorList>
    </citation>
    <scope>NUCLEOTIDE SEQUENCE [LARGE SCALE GENOMIC DNA]</scope>
    <source>
        <strain evidence="3 6">COR2-253-APC-1A</strain>
    </source>
</reference>
<dbReference type="AlphaFoldDB" id="A0A2U1AYW1"/>
<feature type="transmembrane region" description="Helical" evidence="1">
    <location>
        <begin position="12"/>
        <end position="29"/>
    </location>
</feature>
<protein>
    <submittedName>
        <fullName evidence="4">4-amino-4-deoxy-L-arabinose transferase-like glycosyltransferase</fullName>
    </submittedName>
</protein>
<keyword evidence="4" id="KW-0808">Transferase</keyword>
<evidence type="ECO:0000313" key="5">
    <source>
        <dbReference type="Proteomes" id="UP000245959"/>
    </source>
</evidence>
<keyword evidence="1" id="KW-0472">Membrane</keyword>
<feature type="transmembrane region" description="Helical" evidence="1">
    <location>
        <begin position="418"/>
        <end position="440"/>
    </location>
</feature>
<evidence type="ECO:0000259" key="2">
    <source>
        <dbReference type="Pfam" id="PF13231"/>
    </source>
</evidence>
<evidence type="ECO:0000256" key="1">
    <source>
        <dbReference type="SAM" id="Phobius"/>
    </source>
</evidence>
<proteinExistence type="predicted"/>
<dbReference type="GO" id="GO:0016740">
    <property type="term" value="F:transferase activity"/>
    <property type="evidence" value="ECO:0007669"/>
    <property type="project" value="UniProtKB-KW"/>
</dbReference>
<keyword evidence="1" id="KW-0812">Transmembrane</keyword>
<feature type="transmembrane region" description="Helical" evidence="1">
    <location>
        <begin position="90"/>
        <end position="109"/>
    </location>
</feature>
<keyword evidence="5" id="KW-1185">Reference proteome</keyword>
<feature type="transmembrane region" description="Helical" evidence="1">
    <location>
        <begin position="144"/>
        <end position="161"/>
    </location>
</feature>
<feature type="transmembrane region" description="Helical" evidence="1">
    <location>
        <begin position="295"/>
        <end position="312"/>
    </location>
</feature>
<name>A0A2U1AYW1_9BACT</name>
<dbReference type="Pfam" id="PF13231">
    <property type="entry name" value="PMT_2"/>
    <property type="match status" value="1"/>
</dbReference>
<accession>A0A2U1AYW1</accession>
<dbReference type="EMBL" id="QEKH01000013">
    <property type="protein sequence ID" value="PVY41603.1"/>
    <property type="molecule type" value="Genomic_DNA"/>
</dbReference>
<dbReference type="InterPro" id="IPR038731">
    <property type="entry name" value="RgtA/B/C-like"/>
</dbReference>
<dbReference type="RefSeq" id="WP_116884023.1">
    <property type="nucleotide sequence ID" value="NZ_DBFNGS010000127.1"/>
</dbReference>
<dbReference type="Proteomes" id="UP000245959">
    <property type="component" value="Unassembled WGS sequence"/>
</dbReference>
<feature type="transmembrane region" description="Helical" evidence="1">
    <location>
        <begin position="115"/>
        <end position="132"/>
    </location>
</feature>
<reference evidence="4 5" key="1">
    <citation type="submission" date="2018-04" db="EMBL/GenBank/DDBJ databases">
        <title>Genomic Encyclopedia of Type Strains, Phase IV (KMG-IV): sequencing the most valuable type-strain genomes for metagenomic binning, comparative biology and taxonomic classification.</title>
        <authorList>
            <person name="Goeker M."/>
        </authorList>
    </citation>
    <scope>NUCLEOTIDE SEQUENCE [LARGE SCALE GENOMIC DNA]</scope>
    <source>
        <strain evidence="4 5">DSM 14823</strain>
    </source>
</reference>
<evidence type="ECO:0000313" key="6">
    <source>
        <dbReference type="Proteomes" id="UP000576225"/>
    </source>
</evidence>
<keyword evidence="1" id="KW-1133">Transmembrane helix</keyword>
<dbReference type="GeneID" id="78295331"/>
<gene>
    <name evidence="4" type="ORF">C8D82_11376</name>
    <name evidence="3" type="ORF">HF882_08415</name>
</gene>
<comment type="caution">
    <text evidence="4">The sequence shown here is derived from an EMBL/GenBank/DDBJ whole genome shotgun (WGS) entry which is preliminary data.</text>
</comment>
<feature type="transmembrane region" description="Helical" evidence="1">
    <location>
        <begin position="213"/>
        <end position="233"/>
    </location>
</feature>
<feature type="domain" description="Glycosyltransferase RgtA/B/C/D-like" evidence="2">
    <location>
        <begin position="69"/>
        <end position="227"/>
    </location>
</feature>
<dbReference type="Proteomes" id="UP000576225">
    <property type="component" value="Unassembled WGS sequence"/>
</dbReference>
<feature type="transmembrane region" description="Helical" evidence="1">
    <location>
        <begin position="57"/>
        <end position="78"/>
    </location>
</feature>